<keyword evidence="1" id="KW-0560">Oxidoreductase</keyword>
<reference evidence="4 5" key="1">
    <citation type="submission" date="2016-11" db="EMBL/GenBank/DDBJ databases">
        <authorList>
            <person name="Jaros S."/>
            <person name="Januszkiewicz K."/>
            <person name="Wedrychowicz H."/>
        </authorList>
    </citation>
    <scope>NUCLEOTIDE SEQUENCE [LARGE SCALE GENOMIC DNA]</scope>
    <source>
        <strain evidence="4 5">DSM 15212</strain>
    </source>
</reference>
<dbReference type="Pfam" id="PF25137">
    <property type="entry name" value="ADH_Fe_C"/>
    <property type="match status" value="1"/>
</dbReference>
<dbReference type="RefSeq" id="WP_073146637.1">
    <property type="nucleotide sequence ID" value="NZ_FRAG01000002.1"/>
</dbReference>
<dbReference type="CDD" id="cd08185">
    <property type="entry name" value="Fe-ADH-like"/>
    <property type="match status" value="1"/>
</dbReference>
<evidence type="ECO:0000313" key="4">
    <source>
        <dbReference type="EMBL" id="SHJ55437.1"/>
    </source>
</evidence>
<dbReference type="AlphaFoldDB" id="A0A1M6K986"/>
<dbReference type="GO" id="GO:0004022">
    <property type="term" value="F:alcohol dehydrogenase (NAD+) activity"/>
    <property type="evidence" value="ECO:0007669"/>
    <property type="project" value="TreeGrafter"/>
</dbReference>
<dbReference type="PANTHER" id="PTHR11496">
    <property type="entry name" value="ALCOHOL DEHYDROGENASE"/>
    <property type="match status" value="1"/>
</dbReference>
<dbReference type="InterPro" id="IPR056798">
    <property type="entry name" value="ADH_Fe_C"/>
</dbReference>
<feature type="domain" description="Fe-containing alcohol dehydrogenase-like C-terminal" evidence="3">
    <location>
        <begin position="194"/>
        <end position="363"/>
    </location>
</feature>
<evidence type="ECO:0000256" key="1">
    <source>
        <dbReference type="ARBA" id="ARBA00023002"/>
    </source>
</evidence>
<evidence type="ECO:0000259" key="2">
    <source>
        <dbReference type="Pfam" id="PF00465"/>
    </source>
</evidence>
<dbReference type="InterPro" id="IPR039697">
    <property type="entry name" value="Alcohol_dehydrogenase_Fe"/>
</dbReference>
<feature type="domain" description="Alcohol dehydrogenase iron-type/glycerol dehydrogenase GldA" evidence="2">
    <location>
        <begin position="8"/>
        <end position="183"/>
    </location>
</feature>
<dbReference type="InterPro" id="IPR018211">
    <property type="entry name" value="ADH_Fe_CS"/>
</dbReference>
<accession>A0A1M6K986</accession>
<dbReference type="PANTHER" id="PTHR11496:SF103">
    <property type="entry name" value="DEHYDROGENASE, PUTATIVE-RELATED"/>
    <property type="match status" value="1"/>
</dbReference>
<sequence length="387" mass="42956">MDSIFSVPTKIHFGIGKIETLTDIAKEYGKRCLLVTTKNTHPLEKVFTRLKGVLSQNNFEVIHFDEVIPNPTTEIVEKGIRLLQDNKIDFVISVGGGSSIDTAKIICLLNESKDIDWSNLFDKYNNPHIHYKPIHNRHIPLIAIPTTAGTGSEVTQAAVISIDNDKNTIFHPLNYPAHAILDPNLLLTLPSKLTASTGFDAFCHAFESYINPMASPFSELASLEAIKVIKNYLPKSIESLNNIFYRKQLLYAQTLAGIALSNAGASAPHPLSEIIGGVTGISHGEALALVFPEFLHMQYHLNTTKFATIARIFDNTLNSLSDKEAASKLSSIIKDFLKAIKLYHKFDDYSVTDEQFSSIIDSPILNFLSFGCKENLQKIILDSKNLR</sequence>
<evidence type="ECO:0000259" key="3">
    <source>
        <dbReference type="Pfam" id="PF25137"/>
    </source>
</evidence>
<dbReference type="Gene3D" id="1.20.1090.10">
    <property type="entry name" value="Dehydroquinate synthase-like - alpha domain"/>
    <property type="match status" value="1"/>
</dbReference>
<proteinExistence type="predicted"/>
<protein>
    <submittedName>
        <fullName evidence="4">Alcohol dehydrogenase, class IV</fullName>
    </submittedName>
</protein>
<dbReference type="Pfam" id="PF00465">
    <property type="entry name" value="Fe-ADH"/>
    <property type="match status" value="1"/>
</dbReference>
<dbReference type="InterPro" id="IPR001670">
    <property type="entry name" value="ADH_Fe/GldA"/>
</dbReference>
<dbReference type="Gene3D" id="3.40.50.1970">
    <property type="match status" value="1"/>
</dbReference>
<organism evidence="4 5">
    <name type="scientific">Paramaledivibacter caminithermalis (strain DSM 15212 / CIP 107654 / DViRD3)</name>
    <name type="common">Clostridium caminithermale</name>
    <dbReference type="NCBI Taxonomy" id="1121301"/>
    <lineage>
        <taxon>Bacteria</taxon>
        <taxon>Bacillati</taxon>
        <taxon>Bacillota</taxon>
        <taxon>Clostridia</taxon>
        <taxon>Peptostreptococcales</taxon>
        <taxon>Caminicellaceae</taxon>
        <taxon>Paramaledivibacter</taxon>
    </lineage>
</organism>
<dbReference type="OrthoDB" id="9804734at2"/>
<dbReference type="PROSITE" id="PS00913">
    <property type="entry name" value="ADH_IRON_1"/>
    <property type="match status" value="1"/>
</dbReference>
<dbReference type="EMBL" id="FRAG01000002">
    <property type="protein sequence ID" value="SHJ55437.1"/>
    <property type="molecule type" value="Genomic_DNA"/>
</dbReference>
<dbReference type="STRING" id="1121301.SAMN02745912_00325"/>
<evidence type="ECO:0000313" key="5">
    <source>
        <dbReference type="Proteomes" id="UP000184465"/>
    </source>
</evidence>
<dbReference type="SUPFAM" id="SSF56796">
    <property type="entry name" value="Dehydroquinate synthase-like"/>
    <property type="match status" value="1"/>
</dbReference>
<keyword evidence="5" id="KW-1185">Reference proteome</keyword>
<dbReference type="Proteomes" id="UP000184465">
    <property type="component" value="Unassembled WGS sequence"/>
</dbReference>
<dbReference type="FunFam" id="3.40.50.1970:FF:000003">
    <property type="entry name" value="Alcohol dehydrogenase, iron-containing"/>
    <property type="match status" value="1"/>
</dbReference>
<gene>
    <name evidence="4" type="ORF">SAMN02745912_00325</name>
</gene>
<dbReference type="GO" id="GO:0046872">
    <property type="term" value="F:metal ion binding"/>
    <property type="evidence" value="ECO:0007669"/>
    <property type="project" value="InterPro"/>
</dbReference>
<name>A0A1M6K986_PARC5</name>